<comment type="cofactor">
    <cofactor evidence="1">
        <name>Ca(2+)</name>
        <dbReference type="ChEBI" id="CHEBI:29108"/>
    </cofactor>
</comment>
<dbReference type="GO" id="GO:0005737">
    <property type="term" value="C:cytoplasm"/>
    <property type="evidence" value="ECO:0007669"/>
    <property type="project" value="TreeGrafter"/>
</dbReference>
<organism evidence="7 8">
    <name type="scientific">Owenia fusiformis</name>
    <name type="common">Polychaete worm</name>
    <dbReference type="NCBI Taxonomy" id="6347"/>
    <lineage>
        <taxon>Eukaryota</taxon>
        <taxon>Metazoa</taxon>
        <taxon>Spiralia</taxon>
        <taxon>Lophotrochozoa</taxon>
        <taxon>Annelida</taxon>
        <taxon>Polychaeta</taxon>
        <taxon>Sedentaria</taxon>
        <taxon>Canalipalpata</taxon>
        <taxon>Sabellida</taxon>
        <taxon>Oweniida</taxon>
        <taxon>Oweniidae</taxon>
        <taxon>Owenia</taxon>
    </lineage>
</organism>
<dbReference type="PANTHER" id="PTHR45953:SF1">
    <property type="entry name" value="IDURONATE 2-SULFATASE"/>
    <property type="match status" value="1"/>
</dbReference>
<evidence type="ECO:0000313" key="7">
    <source>
        <dbReference type="EMBL" id="CAH1787475.1"/>
    </source>
</evidence>
<dbReference type="InterPro" id="IPR017850">
    <property type="entry name" value="Alkaline_phosphatase_core_sf"/>
</dbReference>
<gene>
    <name evidence="7" type="ORF">OFUS_LOCUS13163</name>
</gene>
<evidence type="ECO:0000256" key="4">
    <source>
        <dbReference type="ARBA" id="ARBA00022801"/>
    </source>
</evidence>
<accession>A0A8J1YD22</accession>
<name>A0A8J1YD22_OWEFU</name>
<dbReference type="Pfam" id="PF00884">
    <property type="entry name" value="Sulfatase"/>
    <property type="match status" value="1"/>
</dbReference>
<dbReference type="InterPro" id="IPR000917">
    <property type="entry name" value="Sulfatase_N"/>
</dbReference>
<evidence type="ECO:0000256" key="1">
    <source>
        <dbReference type="ARBA" id="ARBA00001913"/>
    </source>
</evidence>
<protein>
    <submittedName>
        <fullName evidence="7">Uncharacterized protein</fullName>
    </submittedName>
</protein>
<keyword evidence="8" id="KW-1185">Reference proteome</keyword>
<keyword evidence="3" id="KW-0479">Metal-binding</keyword>
<dbReference type="GO" id="GO:0046872">
    <property type="term" value="F:metal ion binding"/>
    <property type="evidence" value="ECO:0007669"/>
    <property type="project" value="UniProtKB-KW"/>
</dbReference>
<dbReference type="GO" id="GO:0008484">
    <property type="term" value="F:sulfuric ester hydrolase activity"/>
    <property type="evidence" value="ECO:0007669"/>
    <property type="project" value="TreeGrafter"/>
</dbReference>
<evidence type="ECO:0000256" key="5">
    <source>
        <dbReference type="PIRSR" id="PIRSR600917-52"/>
    </source>
</evidence>
<dbReference type="Gene3D" id="3.40.720.10">
    <property type="entry name" value="Alkaline Phosphatase, subunit A"/>
    <property type="match status" value="1"/>
</dbReference>
<dbReference type="Proteomes" id="UP000749559">
    <property type="component" value="Unassembled WGS sequence"/>
</dbReference>
<dbReference type="EMBL" id="CAIIXF020000006">
    <property type="protein sequence ID" value="CAH1787475.1"/>
    <property type="molecule type" value="Genomic_DNA"/>
</dbReference>
<keyword evidence="4" id="KW-0378">Hydrolase</keyword>
<evidence type="ECO:0000256" key="6">
    <source>
        <dbReference type="SAM" id="MobiDB-lite"/>
    </source>
</evidence>
<comment type="PTM">
    <text evidence="5">The conversion to 3-oxoalanine (also known as C-formylglycine, FGly), of a serine or cysteine residue in prokaryotes and of a cysteine residue in eukaryotes, is critical for catalytic activity.</text>
</comment>
<feature type="modified residue" description="3-oxoalanine (Ser)" evidence="5">
    <location>
        <position position="75"/>
    </location>
</feature>
<dbReference type="OrthoDB" id="96314at2759"/>
<comment type="similarity">
    <text evidence="2">Belongs to the sulfatase family.</text>
</comment>
<evidence type="ECO:0000256" key="3">
    <source>
        <dbReference type="ARBA" id="ARBA00022723"/>
    </source>
</evidence>
<feature type="compositionally biased region" description="Basic and acidic residues" evidence="6">
    <location>
        <begin position="97"/>
        <end position="115"/>
    </location>
</feature>
<proteinExistence type="inferred from homology"/>
<evidence type="ECO:0000256" key="2">
    <source>
        <dbReference type="ARBA" id="ARBA00008779"/>
    </source>
</evidence>
<dbReference type="PANTHER" id="PTHR45953">
    <property type="entry name" value="IDURONATE 2-SULFATASE"/>
    <property type="match status" value="1"/>
</dbReference>
<evidence type="ECO:0000313" key="8">
    <source>
        <dbReference type="Proteomes" id="UP000749559"/>
    </source>
</evidence>
<comment type="caution">
    <text evidence="7">The sequence shown here is derived from an EMBL/GenBank/DDBJ whole genome shotgun (WGS) entry which is preliminary data.</text>
</comment>
<reference evidence="7" key="1">
    <citation type="submission" date="2022-03" db="EMBL/GenBank/DDBJ databases">
        <authorList>
            <person name="Martin C."/>
        </authorList>
    </citation>
    <scope>NUCLEOTIDE SEQUENCE</scope>
</reference>
<dbReference type="AlphaFoldDB" id="A0A8J1YD22"/>
<sequence length="570" mass="63836">MNADTDLALAITTCMMLIGLTHGNKNVILIIIKDLRADAVFKEIGGYPKIHTPHIDRLASKSLVFRNAFAQQSSSDVSISSILTGRRPQTFGIPTLRNDKGSENKQQKSNDKQDRAYHDTIHNHQTKLPDSTIVTLPKFFKDNGYSVRTIGNFDTNLSEYDMNDNNEHNTDTNNTSPGDTLSASWLEVDSKINLPDDVTINKTLHYIDYQKQKENFFLSVVFEKPGLPYKCPKDFFNLYSNSSIHSTNSRDGPDESLKNDAIPRYNIDHGNMPGILQYDDIRLNSAVSVRNGTLVLPIDVATNLKRAYYACVSYVDAMVGRILKRLESSGLIDDTIIALVGTRGIHLGEHGAWGGDTNFDVALHVPMILHIPRQTDAGKSIRALVELIDVFPTLVHSVKLGASVPSCITTESLKKFCHEGTNLLILLNDAQQTVKDGSFSQVIQRSPITIPTNPNISGTHFHGSVVRIVGYSIRTLAYRYTEWLQYNEYSGAIEWNNVVGAELYDHKDNDDELTNLAFLKSHKVIRQILSEEIREEWRDESEFNLSITGYVFVLIGTCYLMQSCAAMLET</sequence>
<feature type="region of interest" description="Disordered" evidence="6">
    <location>
        <begin position="90"/>
        <end position="115"/>
    </location>
</feature>
<dbReference type="SUPFAM" id="SSF53649">
    <property type="entry name" value="Alkaline phosphatase-like"/>
    <property type="match status" value="1"/>
</dbReference>